<name>A0A955LGU9_UNCKA</name>
<sequence>MFEKLLGKKQNTHKVFVLGLDGARLEFINRPELPNFQKIISGGASGTLFSRPALTPAAWTSMVTGKNPGKHGIFDFRVGDRLLFSTDKKAKELWDYVPAVAINVPMTFPVKQIDGVMVTGMMSPDLDSDLVTPEAERNYLKQLDYVIEADQTLESIGDSITKRIDMVKHY</sequence>
<dbReference type="Pfam" id="PF01663">
    <property type="entry name" value="Phosphodiest"/>
    <property type="match status" value="1"/>
</dbReference>
<dbReference type="Proteomes" id="UP000701698">
    <property type="component" value="Unassembled WGS sequence"/>
</dbReference>
<dbReference type="SUPFAM" id="SSF53649">
    <property type="entry name" value="Alkaline phosphatase-like"/>
    <property type="match status" value="1"/>
</dbReference>
<feature type="non-terminal residue" evidence="1">
    <location>
        <position position="170"/>
    </location>
</feature>
<comment type="caution">
    <text evidence="1">The sequence shown here is derived from an EMBL/GenBank/DDBJ whole genome shotgun (WGS) entry which is preliminary data.</text>
</comment>
<accession>A0A955LGU9</accession>
<evidence type="ECO:0000313" key="2">
    <source>
        <dbReference type="Proteomes" id="UP000701698"/>
    </source>
</evidence>
<gene>
    <name evidence="1" type="ORF">KC571_02995</name>
</gene>
<dbReference type="InterPro" id="IPR002591">
    <property type="entry name" value="Phosphodiest/P_Trfase"/>
</dbReference>
<protein>
    <submittedName>
        <fullName evidence="1">Alkaline phosphatase family protein</fullName>
    </submittedName>
</protein>
<reference evidence="1" key="1">
    <citation type="submission" date="2020-04" db="EMBL/GenBank/DDBJ databases">
        <authorList>
            <person name="Zhang T."/>
        </authorList>
    </citation>
    <scope>NUCLEOTIDE SEQUENCE</scope>
    <source>
        <strain evidence="1">HKST-UBA01</strain>
    </source>
</reference>
<dbReference type="Gene3D" id="3.40.720.10">
    <property type="entry name" value="Alkaline Phosphatase, subunit A"/>
    <property type="match status" value="1"/>
</dbReference>
<reference evidence="1" key="2">
    <citation type="journal article" date="2021" name="Microbiome">
        <title>Successional dynamics and alternative stable states in a saline activated sludge microbial community over 9 years.</title>
        <authorList>
            <person name="Wang Y."/>
            <person name="Ye J."/>
            <person name="Ju F."/>
            <person name="Liu L."/>
            <person name="Boyd J.A."/>
            <person name="Deng Y."/>
            <person name="Parks D.H."/>
            <person name="Jiang X."/>
            <person name="Yin X."/>
            <person name="Woodcroft B.J."/>
            <person name="Tyson G.W."/>
            <person name="Hugenholtz P."/>
            <person name="Polz M.F."/>
            <person name="Zhang T."/>
        </authorList>
    </citation>
    <scope>NUCLEOTIDE SEQUENCE</scope>
    <source>
        <strain evidence="1">HKST-UBA01</strain>
    </source>
</reference>
<dbReference type="InterPro" id="IPR017850">
    <property type="entry name" value="Alkaline_phosphatase_core_sf"/>
</dbReference>
<organism evidence="1 2">
    <name type="scientific">candidate division WWE3 bacterium</name>
    <dbReference type="NCBI Taxonomy" id="2053526"/>
    <lineage>
        <taxon>Bacteria</taxon>
        <taxon>Katanobacteria</taxon>
    </lineage>
</organism>
<proteinExistence type="predicted"/>
<dbReference type="AlphaFoldDB" id="A0A955LGU9"/>
<evidence type="ECO:0000313" key="1">
    <source>
        <dbReference type="EMBL" id="MCA9390350.1"/>
    </source>
</evidence>
<dbReference type="EMBL" id="JAGQKX010000073">
    <property type="protein sequence ID" value="MCA9390350.1"/>
    <property type="molecule type" value="Genomic_DNA"/>
</dbReference>